<evidence type="ECO:0000313" key="3">
    <source>
        <dbReference type="Proteomes" id="UP001396898"/>
    </source>
</evidence>
<sequence length="78" mass="8150">MCLCFSFDIVWPIIGLVIPRSVLDDDQALAGGVLQTVGLVGRGTGLALAAAVQVDVLQPDTGLLLPVTDWPLMCFVGP</sequence>
<keyword evidence="3" id="KW-1185">Reference proteome</keyword>
<organism evidence="2 3">
    <name type="scientific">Apiospora marii</name>
    <dbReference type="NCBI Taxonomy" id="335849"/>
    <lineage>
        <taxon>Eukaryota</taxon>
        <taxon>Fungi</taxon>
        <taxon>Dikarya</taxon>
        <taxon>Ascomycota</taxon>
        <taxon>Pezizomycotina</taxon>
        <taxon>Sordariomycetes</taxon>
        <taxon>Xylariomycetidae</taxon>
        <taxon>Amphisphaeriales</taxon>
        <taxon>Apiosporaceae</taxon>
        <taxon>Apiospora</taxon>
    </lineage>
</organism>
<keyword evidence="1" id="KW-0732">Signal</keyword>
<gene>
    <name evidence="2" type="ORF">PG991_008761</name>
</gene>
<reference evidence="2 3" key="1">
    <citation type="submission" date="2023-01" db="EMBL/GenBank/DDBJ databases">
        <title>Analysis of 21 Apiospora genomes using comparative genomics revels a genus with tremendous synthesis potential of carbohydrate active enzymes and secondary metabolites.</title>
        <authorList>
            <person name="Sorensen T."/>
        </authorList>
    </citation>
    <scope>NUCLEOTIDE SEQUENCE [LARGE SCALE GENOMIC DNA]</scope>
    <source>
        <strain evidence="2 3">CBS 20057</strain>
    </source>
</reference>
<accession>A0ABR1RNP8</accession>
<comment type="caution">
    <text evidence="2">The sequence shown here is derived from an EMBL/GenBank/DDBJ whole genome shotgun (WGS) entry which is preliminary data.</text>
</comment>
<proteinExistence type="predicted"/>
<evidence type="ECO:0000313" key="2">
    <source>
        <dbReference type="EMBL" id="KAK8015873.1"/>
    </source>
</evidence>
<feature type="signal peptide" evidence="1">
    <location>
        <begin position="1"/>
        <end position="15"/>
    </location>
</feature>
<name>A0ABR1RNP8_9PEZI</name>
<feature type="chain" id="PRO_5045518883" evidence="1">
    <location>
        <begin position="16"/>
        <end position="78"/>
    </location>
</feature>
<dbReference type="Proteomes" id="UP001396898">
    <property type="component" value="Unassembled WGS sequence"/>
</dbReference>
<dbReference type="EMBL" id="JAQQWI010000012">
    <property type="protein sequence ID" value="KAK8015873.1"/>
    <property type="molecule type" value="Genomic_DNA"/>
</dbReference>
<protein>
    <submittedName>
        <fullName evidence="2">Major facilitator superfamily transporter</fullName>
    </submittedName>
</protein>
<evidence type="ECO:0000256" key="1">
    <source>
        <dbReference type="SAM" id="SignalP"/>
    </source>
</evidence>